<dbReference type="AlphaFoldDB" id="A0AAV1R3N2"/>
<proteinExistence type="predicted"/>
<gene>
    <name evidence="2" type="ORF">DCAF_LOCUS6088</name>
</gene>
<comment type="caution">
    <text evidence="2">The sequence shown here is derived from an EMBL/GenBank/DDBJ whole genome shotgun (WGS) entry which is preliminary data.</text>
</comment>
<keyword evidence="3" id="KW-1185">Reference proteome</keyword>
<dbReference type="Proteomes" id="UP001314170">
    <property type="component" value="Unassembled WGS sequence"/>
</dbReference>
<evidence type="ECO:0000313" key="2">
    <source>
        <dbReference type="EMBL" id="CAK7328366.1"/>
    </source>
</evidence>
<dbReference type="EMBL" id="CAWUPB010000893">
    <property type="protein sequence ID" value="CAK7328366.1"/>
    <property type="molecule type" value="Genomic_DNA"/>
</dbReference>
<feature type="region of interest" description="Disordered" evidence="1">
    <location>
        <begin position="38"/>
        <end position="60"/>
    </location>
</feature>
<evidence type="ECO:0000256" key="1">
    <source>
        <dbReference type="SAM" id="MobiDB-lite"/>
    </source>
</evidence>
<accession>A0AAV1R3N2</accession>
<evidence type="ECO:0000313" key="3">
    <source>
        <dbReference type="Proteomes" id="UP001314170"/>
    </source>
</evidence>
<reference evidence="2 3" key="1">
    <citation type="submission" date="2024-01" db="EMBL/GenBank/DDBJ databases">
        <authorList>
            <person name="Waweru B."/>
        </authorList>
    </citation>
    <scope>NUCLEOTIDE SEQUENCE [LARGE SCALE GENOMIC DNA]</scope>
</reference>
<name>A0AAV1R3N2_9ROSI</name>
<protein>
    <submittedName>
        <fullName evidence="2">Uncharacterized protein</fullName>
    </submittedName>
</protein>
<sequence>MTGTRSLDRGGVVAIGVGHPFEASIPDLQKRVRNVLRRDRSMPLDKGSTSTPEEKDCRGDEVVEVEKELEMKWNSEL</sequence>
<organism evidence="2 3">
    <name type="scientific">Dovyalis caffra</name>
    <dbReference type="NCBI Taxonomy" id="77055"/>
    <lineage>
        <taxon>Eukaryota</taxon>
        <taxon>Viridiplantae</taxon>
        <taxon>Streptophyta</taxon>
        <taxon>Embryophyta</taxon>
        <taxon>Tracheophyta</taxon>
        <taxon>Spermatophyta</taxon>
        <taxon>Magnoliopsida</taxon>
        <taxon>eudicotyledons</taxon>
        <taxon>Gunneridae</taxon>
        <taxon>Pentapetalae</taxon>
        <taxon>rosids</taxon>
        <taxon>fabids</taxon>
        <taxon>Malpighiales</taxon>
        <taxon>Salicaceae</taxon>
        <taxon>Flacourtieae</taxon>
        <taxon>Dovyalis</taxon>
    </lineage>
</organism>